<name>A0A9P8Q2V7_WICPI</name>
<reference evidence="2" key="1">
    <citation type="journal article" date="2021" name="Open Biol.">
        <title>Shared evolutionary footprints suggest mitochondrial oxidative damage underlies multiple complex I losses in fungi.</title>
        <authorList>
            <person name="Schikora-Tamarit M.A."/>
            <person name="Marcet-Houben M."/>
            <person name="Nosek J."/>
            <person name="Gabaldon T."/>
        </authorList>
    </citation>
    <scope>NUCLEOTIDE SEQUENCE</scope>
    <source>
        <strain evidence="2">CBS2887</strain>
    </source>
</reference>
<evidence type="ECO:0000256" key="1">
    <source>
        <dbReference type="SAM" id="MobiDB-lite"/>
    </source>
</evidence>
<feature type="compositionally biased region" description="Polar residues" evidence="1">
    <location>
        <begin position="16"/>
        <end position="30"/>
    </location>
</feature>
<dbReference type="Pfam" id="PF10253">
    <property type="entry name" value="PRCC"/>
    <property type="match status" value="1"/>
</dbReference>
<protein>
    <submittedName>
        <fullName evidence="2">Uncharacterized protein</fullName>
    </submittedName>
</protein>
<gene>
    <name evidence="2" type="ORF">WICPIJ_006025</name>
</gene>
<feature type="compositionally biased region" description="Basic and acidic residues" evidence="1">
    <location>
        <begin position="112"/>
        <end position="121"/>
    </location>
</feature>
<reference evidence="2" key="2">
    <citation type="submission" date="2021-01" db="EMBL/GenBank/DDBJ databases">
        <authorList>
            <person name="Schikora-Tamarit M.A."/>
        </authorList>
    </citation>
    <scope>NUCLEOTIDE SEQUENCE</scope>
    <source>
        <strain evidence="2">CBS2887</strain>
    </source>
</reference>
<dbReference type="Proteomes" id="UP000774326">
    <property type="component" value="Unassembled WGS sequence"/>
</dbReference>
<dbReference type="EMBL" id="JAEUBG010003284">
    <property type="protein sequence ID" value="KAH3683021.1"/>
    <property type="molecule type" value="Genomic_DNA"/>
</dbReference>
<evidence type="ECO:0000313" key="2">
    <source>
        <dbReference type="EMBL" id="KAH3683021.1"/>
    </source>
</evidence>
<feature type="region of interest" description="Disordered" evidence="1">
    <location>
        <begin position="234"/>
        <end position="262"/>
    </location>
</feature>
<organism evidence="2 3">
    <name type="scientific">Wickerhamomyces pijperi</name>
    <name type="common">Yeast</name>
    <name type="synonym">Pichia pijperi</name>
    <dbReference type="NCBI Taxonomy" id="599730"/>
    <lineage>
        <taxon>Eukaryota</taxon>
        <taxon>Fungi</taxon>
        <taxon>Dikarya</taxon>
        <taxon>Ascomycota</taxon>
        <taxon>Saccharomycotina</taxon>
        <taxon>Saccharomycetes</taxon>
        <taxon>Phaffomycetales</taxon>
        <taxon>Wickerhamomycetaceae</taxon>
        <taxon>Wickerhamomyces</taxon>
    </lineage>
</organism>
<keyword evidence="3" id="KW-1185">Reference proteome</keyword>
<dbReference type="OrthoDB" id="2555634at2759"/>
<sequence>MSLVQYSSSDEDSDNETPQVIEVSQPQAQQTSIPTILSSTTSISSFLPPPKSSTVHKSKGTNLGSGIRNTINDSIAVNPHNIVLPPSKTKITDFIPNSVRSKIENPTNRSSQEQEQHKSDEVSTNPLLGLNLFSEIKTKPKPVIGNTKITIQKFEKPVQDEEEHVVTDNGTTTTVHNSRKRKPADEIPSNIKDFNVSEFYRENITLKEQGLLQENKSLHKVTNQKNQLSALMKNAKQDEELLRERHEHNKKARRERQNQNGW</sequence>
<accession>A0A9P8Q2V7</accession>
<evidence type="ECO:0000313" key="3">
    <source>
        <dbReference type="Proteomes" id="UP000774326"/>
    </source>
</evidence>
<feature type="compositionally biased region" description="Low complexity" evidence="1">
    <location>
        <begin position="31"/>
        <end position="46"/>
    </location>
</feature>
<dbReference type="InterPro" id="IPR018800">
    <property type="entry name" value="PRCC"/>
</dbReference>
<dbReference type="AlphaFoldDB" id="A0A9P8Q2V7"/>
<proteinExistence type="predicted"/>
<feature type="region of interest" description="Disordered" evidence="1">
    <location>
        <begin position="160"/>
        <end position="186"/>
    </location>
</feature>
<feature type="region of interest" description="Disordered" evidence="1">
    <location>
        <begin position="95"/>
        <end position="123"/>
    </location>
</feature>
<comment type="caution">
    <text evidence="2">The sequence shown here is derived from an EMBL/GenBank/DDBJ whole genome shotgun (WGS) entry which is preliminary data.</text>
</comment>
<feature type="region of interest" description="Disordered" evidence="1">
    <location>
        <begin position="1"/>
        <end position="62"/>
    </location>
</feature>
<feature type="compositionally biased region" description="Polar residues" evidence="1">
    <location>
        <begin position="98"/>
        <end position="111"/>
    </location>
</feature>
<feature type="compositionally biased region" description="Basic and acidic residues" evidence="1">
    <location>
        <begin position="235"/>
        <end position="247"/>
    </location>
</feature>